<dbReference type="EMBL" id="ML994079">
    <property type="protein sequence ID" value="KAF2199376.1"/>
    <property type="molecule type" value="Genomic_DNA"/>
</dbReference>
<evidence type="ECO:0000313" key="2">
    <source>
        <dbReference type="EMBL" id="KAF2199376.1"/>
    </source>
</evidence>
<sequence length="115" mass="12950">MHASRTPVYPRFSRHAWYLVNFGLLTLAGPLGPLAISMFGYNTCHIYPLYQHSISSNPEVDRLILPKTLSYNAIPFHHLLSIQESSVRSVPTLLQSPPCLSPLKSASHCFFLRDV</sequence>
<protein>
    <submittedName>
        <fullName evidence="2">Uncharacterized protein</fullName>
    </submittedName>
</protein>
<keyword evidence="1" id="KW-0472">Membrane</keyword>
<comment type="caution">
    <text evidence="2">The sequence shown here is derived from an EMBL/GenBank/DDBJ whole genome shotgun (WGS) entry which is preliminary data.</text>
</comment>
<evidence type="ECO:0000313" key="3">
    <source>
        <dbReference type="Proteomes" id="UP000799536"/>
    </source>
</evidence>
<evidence type="ECO:0000256" key="1">
    <source>
        <dbReference type="SAM" id="Phobius"/>
    </source>
</evidence>
<accession>A0A9P4JJR0</accession>
<dbReference type="Proteomes" id="UP000799536">
    <property type="component" value="Unassembled WGS sequence"/>
</dbReference>
<dbReference type="AlphaFoldDB" id="A0A9P4JJR0"/>
<name>A0A9P4JJR0_9PLEO</name>
<gene>
    <name evidence="2" type="ORF">GQ43DRAFT_118146</name>
</gene>
<organism evidence="2 3">
    <name type="scientific">Delitschia confertaspora ATCC 74209</name>
    <dbReference type="NCBI Taxonomy" id="1513339"/>
    <lineage>
        <taxon>Eukaryota</taxon>
        <taxon>Fungi</taxon>
        <taxon>Dikarya</taxon>
        <taxon>Ascomycota</taxon>
        <taxon>Pezizomycotina</taxon>
        <taxon>Dothideomycetes</taxon>
        <taxon>Pleosporomycetidae</taxon>
        <taxon>Pleosporales</taxon>
        <taxon>Delitschiaceae</taxon>
        <taxon>Delitschia</taxon>
    </lineage>
</organism>
<keyword evidence="1" id="KW-0812">Transmembrane</keyword>
<feature type="transmembrane region" description="Helical" evidence="1">
    <location>
        <begin position="16"/>
        <end position="41"/>
    </location>
</feature>
<proteinExistence type="predicted"/>
<reference evidence="2" key="1">
    <citation type="journal article" date="2020" name="Stud. Mycol.">
        <title>101 Dothideomycetes genomes: a test case for predicting lifestyles and emergence of pathogens.</title>
        <authorList>
            <person name="Haridas S."/>
            <person name="Albert R."/>
            <person name="Binder M."/>
            <person name="Bloem J."/>
            <person name="Labutti K."/>
            <person name="Salamov A."/>
            <person name="Andreopoulos B."/>
            <person name="Baker S."/>
            <person name="Barry K."/>
            <person name="Bills G."/>
            <person name="Bluhm B."/>
            <person name="Cannon C."/>
            <person name="Castanera R."/>
            <person name="Culley D."/>
            <person name="Daum C."/>
            <person name="Ezra D."/>
            <person name="Gonzalez J."/>
            <person name="Henrissat B."/>
            <person name="Kuo A."/>
            <person name="Liang C."/>
            <person name="Lipzen A."/>
            <person name="Lutzoni F."/>
            <person name="Magnuson J."/>
            <person name="Mondo S."/>
            <person name="Nolan M."/>
            <person name="Ohm R."/>
            <person name="Pangilinan J."/>
            <person name="Park H.-J."/>
            <person name="Ramirez L."/>
            <person name="Alfaro M."/>
            <person name="Sun H."/>
            <person name="Tritt A."/>
            <person name="Yoshinaga Y."/>
            <person name="Zwiers L.-H."/>
            <person name="Turgeon B."/>
            <person name="Goodwin S."/>
            <person name="Spatafora J."/>
            <person name="Crous P."/>
            <person name="Grigoriev I."/>
        </authorList>
    </citation>
    <scope>NUCLEOTIDE SEQUENCE</scope>
    <source>
        <strain evidence="2">ATCC 74209</strain>
    </source>
</reference>
<keyword evidence="3" id="KW-1185">Reference proteome</keyword>
<keyword evidence="1" id="KW-1133">Transmembrane helix</keyword>